<dbReference type="InterPro" id="IPR012337">
    <property type="entry name" value="RNaseH-like_sf"/>
</dbReference>
<dbReference type="Gene3D" id="3.30.420.10">
    <property type="entry name" value="Ribonuclease H-like superfamily/Ribonuclease H"/>
    <property type="match status" value="1"/>
</dbReference>
<dbReference type="SUPFAM" id="SSF53098">
    <property type="entry name" value="Ribonuclease H-like"/>
    <property type="match status" value="1"/>
</dbReference>
<reference evidence="2" key="1">
    <citation type="journal article" date="2023" name="IScience">
        <title>Live-bearing cockroach genome reveals convergent evolutionary mechanisms linked to viviparity in insects and beyond.</title>
        <authorList>
            <person name="Fouks B."/>
            <person name="Harrison M.C."/>
            <person name="Mikhailova A.A."/>
            <person name="Marchal E."/>
            <person name="English S."/>
            <person name="Carruthers M."/>
            <person name="Jennings E.C."/>
            <person name="Chiamaka E.L."/>
            <person name="Frigard R.A."/>
            <person name="Pippel M."/>
            <person name="Attardo G.M."/>
            <person name="Benoit J.B."/>
            <person name="Bornberg-Bauer E."/>
            <person name="Tobe S.S."/>
        </authorList>
    </citation>
    <scope>NUCLEOTIDE SEQUENCE</scope>
    <source>
        <strain evidence="2">Stay&amp;Tobe</strain>
    </source>
</reference>
<proteinExistence type="predicted"/>
<dbReference type="Proteomes" id="UP001233999">
    <property type="component" value="Unassembled WGS sequence"/>
</dbReference>
<dbReference type="PANTHER" id="PTHR22891">
    <property type="entry name" value="EUKARYOTIC TRANSLATION INITIATION FACTOR 2C"/>
    <property type="match status" value="1"/>
</dbReference>
<keyword evidence="3" id="KW-1185">Reference proteome</keyword>
<dbReference type="InterPro" id="IPR003165">
    <property type="entry name" value="Piwi"/>
</dbReference>
<comment type="caution">
    <text evidence="2">The sequence shown here is derived from an EMBL/GenBank/DDBJ whole genome shotgun (WGS) entry which is preliminary data.</text>
</comment>
<dbReference type="AlphaFoldDB" id="A0AAD8EP43"/>
<organism evidence="2 3">
    <name type="scientific">Diploptera punctata</name>
    <name type="common">Pacific beetle cockroach</name>
    <dbReference type="NCBI Taxonomy" id="6984"/>
    <lineage>
        <taxon>Eukaryota</taxon>
        <taxon>Metazoa</taxon>
        <taxon>Ecdysozoa</taxon>
        <taxon>Arthropoda</taxon>
        <taxon>Hexapoda</taxon>
        <taxon>Insecta</taxon>
        <taxon>Pterygota</taxon>
        <taxon>Neoptera</taxon>
        <taxon>Polyneoptera</taxon>
        <taxon>Dictyoptera</taxon>
        <taxon>Blattodea</taxon>
        <taxon>Blaberoidea</taxon>
        <taxon>Blaberidae</taxon>
        <taxon>Diplopterinae</taxon>
        <taxon>Diploptera</taxon>
    </lineage>
</organism>
<gene>
    <name evidence="2" type="ORF">L9F63_011212</name>
</gene>
<dbReference type="PROSITE" id="PS50822">
    <property type="entry name" value="PIWI"/>
    <property type="match status" value="1"/>
</dbReference>
<dbReference type="Pfam" id="PF02171">
    <property type="entry name" value="Piwi"/>
    <property type="match status" value="1"/>
</dbReference>
<dbReference type="GO" id="GO:0003676">
    <property type="term" value="F:nucleic acid binding"/>
    <property type="evidence" value="ECO:0007669"/>
    <property type="project" value="InterPro"/>
</dbReference>
<evidence type="ECO:0000259" key="1">
    <source>
        <dbReference type="PROSITE" id="PS50822"/>
    </source>
</evidence>
<dbReference type="EMBL" id="JASPKZ010001576">
    <property type="protein sequence ID" value="KAJ9597925.1"/>
    <property type="molecule type" value="Genomic_DNA"/>
</dbReference>
<dbReference type="InterPro" id="IPR036397">
    <property type="entry name" value="RNaseH_sf"/>
</dbReference>
<name>A0AAD8EP43_DIPPU</name>
<reference evidence="2" key="2">
    <citation type="submission" date="2023-05" db="EMBL/GenBank/DDBJ databases">
        <authorList>
            <person name="Fouks B."/>
        </authorList>
    </citation>
    <scope>NUCLEOTIDE SEQUENCE</scope>
    <source>
        <strain evidence="2">Stay&amp;Tobe</strain>
        <tissue evidence="2">Testes</tissue>
    </source>
</reference>
<accession>A0AAD8EP43</accession>
<feature type="domain" description="Piwi" evidence="1">
    <location>
        <begin position="1"/>
        <end position="120"/>
    </location>
</feature>
<evidence type="ECO:0000313" key="2">
    <source>
        <dbReference type="EMBL" id="KAJ9597925.1"/>
    </source>
</evidence>
<sequence length="135" mass="14997">MVARNLTSKGVMSIATKVAIQMCCKIGASPRTVEIPLNGLMVVGFDMCHDTTMKGKSFGAVVASLDKPLSCYFSAVSTRTSGEELSNYFTANIALHKYTEYCGALPQRIVIYRDGVREEQIPYFFYLLTTRFITE</sequence>
<evidence type="ECO:0000313" key="3">
    <source>
        <dbReference type="Proteomes" id="UP001233999"/>
    </source>
</evidence>
<protein>
    <recommendedName>
        <fullName evidence="1">Piwi domain-containing protein</fullName>
    </recommendedName>
</protein>